<protein>
    <submittedName>
        <fullName evidence="1">Uncharacterized protein</fullName>
    </submittedName>
</protein>
<accession>A0ABR3TTC6</accession>
<comment type="caution">
    <text evidence="1">The sequence shown here is derived from an EMBL/GenBank/DDBJ whole genome shotgun (WGS) entry which is preliminary data.</text>
</comment>
<organism evidence="1 2">
    <name type="scientific">Diplodia intermedia</name>
    <dbReference type="NCBI Taxonomy" id="856260"/>
    <lineage>
        <taxon>Eukaryota</taxon>
        <taxon>Fungi</taxon>
        <taxon>Dikarya</taxon>
        <taxon>Ascomycota</taxon>
        <taxon>Pezizomycotina</taxon>
        <taxon>Dothideomycetes</taxon>
        <taxon>Dothideomycetes incertae sedis</taxon>
        <taxon>Botryosphaeriales</taxon>
        <taxon>Botryosphaeriaceae</taxon>
        <taxon>Diplodia</taxon>
    </lineage>
</organism>
<dbReference type="PANTHER" id="PTHR35394:SF5">
    <property type="entry name" value="DUF3176 DOMAIN-CONTAINING PROTEIN"/>
    <property type="match status" value="1"/>
</dbReference>
<evidence type="ECO:0000313" key="2">
    <source>
        <dbReference type="Proteomes" id="UP001521184"/>
    </source>
</evidence>
<dbReference type="Proteomes" id="UP001521184">
    <property type="component" value="Unassembled WGS sequence"/>
</dbReference>
<keyword evidence="2" id="KW-1185">Reference proteome</keyword>
<dbReference type="EMBL" id="JAKEKT020000024">
    <property type="protein sequence ID" value="KAL1644161.1"/>
    <property type="molecule type" value="Genomic_DNA"/>
</dbReference>
<reference evidence="1 2" key="1">
    <citation type="journal article" date="2023" name="Plant Dis.">
        <title>First Report of Diplodia intermedia Causing Canker and Dieback Diseases on Apple Trees in Canada.</title>
        <authorList>
            <person name="Ellouze W."/>
            <person name="Ilyukhin E."/>
            <person name="Sulman M."/>
            <person name="Ali S."/>
        </authorList>
    </citation>
    <scope>NUCLEOTIDE SEQUENCE [LARGE SCALE GENOMIC DNA]</scope>
    <source>
        <strain evidence="1 2">M45-28</strain>
    </source>
</reference>
<gene>
    <name evidence="1" type="ORF">SLS58_004441</name>
</gene>
<proteinExistence type="predicted"/>
<name>A0ABR3TTC6_9PEZI</name>
<evidence type="ECO:0000313" key="1">
    <source>
        <dbReference type="EMBL" id="KAL1644161.1"/>
    </source>
</evidence>
<sequence>MNGALDFVCPSANCTWNDFSTLALCSDCQDVTQSTKVEQQNCTEYDMPGASKDQAYLQCERYLFEAPHRGFLVGTVGAQNGTNFDGHKWIPRISSTQLVSNTSAPDQASDDWTKVIIVNLATFQWNSTWDFETASSMMAKTFTTTQCTISWCLKKYMGVAVVSTETIIADYIPYADLFIR</sequence>
<dbReference type="PANTHER" id="PTHR35394">
    <property type="entry name" value="DUF3176 DOMAIN-CONTAINING PROTEIN"/>
    <property type="match status" value="1"/>
</dbReference>